<evidence type="ECO:0000256" key="1">
    <source>
        <dbReference type="ARBA" id="ARBA00022723"/>
    </source>
</evidence>
<feature type="domain" description="FYVE-type" evidence="6">
    <location>
        <begin position="8"/>
        <end position="69"/>
    </location>
</feature>
<evidence type="ECO:0000256" key="3">
    <source>
        <dbReference type="ARBA" id="ARBA00022833"/>
    </source>
</evidence>
<dbReference type="Proteomes" id="UP001430356">
    <property type="component" value="Unassembled WGS sequence"/>
</dbReference>
<evidence type="ECO:0000259" key="6">
    <source>
        <dbReference type="PROSITE" id="PS50178"/>
    </source>
</evidence>
<sequence length="249" mass="26149">MGKSSDSAAPGQRCAQCERGFGMMLWKHTCDVCRRTVCDDCAPRSTDSVDADGGATKLRVCKSCSVTGHRLGGSAADTTLSPAAARPDLNSEAERERRARLVEERNKAQQSRGRQLQANGGSAPRPGNAAARPTPPVAAATSPPPAQPNTQVLSSTDSPSPTAASAARPANPALEAALRRQQQQQQQAGARNAGSAAAAASPEKLRLLQEIEAVLAKHGEDPPFGLRASDEAKLRGYLQFIKSKHHVSD</sequence>
<evidence type="ECO:0000256" key="2">
    <source>
        <dbReference type="ARBA" id="ARBA00022771"/>
    </source>
</evidence>
<dbReference type="Pfam" id="PF01363">
    <property type="entry name" value="FYVE"/>
    <property type="match status" value="1"/>
</dbReference>
<protein>
    <submittedName>
        <fullName evidence="7">FYVE zinc finger containing protein</fullName>
    </submittedName>
</protein>
<dbReference type="InterPro" id="IPR013083">
    <property type="entry name" value="Znf_RING/FYVE/PHD"/>
</dbReference>
<dbReference type="Gene3D" id="3.30.40.10">
    <property type="entry name" value="Zinc/RING finger domain, C3HC4 (zinc finger)"/>
    <property type="match status" value="1"/>
</dbReference>
<dbReference type="EMBL" id="JAECZO010000002">
    <property type="protein sequence ID" value="KAK7199965.1"/>
    <property type="molecule type" value="Genomic_DNA"/>
</dbReference>
<accession>A0AAW0F1E7</accession>
<evidence type="ECO:0000256" key="5">
    <source>
        <dbReference type="SAM" id="MobiDB-lite"/>
    </source>
</evidence>
<proteinExistence type="predicted"/>
<dbReference type="PROSITE" id="PS50178">
    <property type="entry name" value="ZF_FYVE"/>
    <property type="match status" value="1"/>
</dbReference>
<evidence type="ECO:0000313" key="7">
    <source>
        <dbReference type="EMBL" id="KAK7199965.1"/>
    </source>
</evidence>
<dbReference type="InterPro" id="IPR017455">
    <property type="entry name" value="Znf_FYVE-rel"/>
</dbReference>
<feature type="region of interest" description="Disordered" evidence="5">
    <location>
        <begin position="72"/>
        <end position="202"/>
    </location>
</feature>
<dbReference type="AlphaFoldDB" id="A0AAW0F1E7"/>
<dbReference type="InterPro" id="IPR011011">
    <property type="entry name" value="Znf_FYVE_PHD"/>
</dbReference>
<keyword evidence="8" id="KW-1185">Reference proteome</keyword>
<keyword evidence="3" id="KW-0862">Zinc</keyword>
<name>A0AAW0F1E7_9TRYP</name>
<dbReference type="SUPFAM" id="SSF57903">
    <property type="entry name" value="FYVE/PHD zinc finger"/>
    <property type="match status" value="1"/>
</dbReference>
<feature type="compositionally biased region" description="Basic and acidic residues" evidence="5">
    <location>
        <begin position="92"/>
        <end position="107"/>
    </location>
</feature>
<keyword evidence="2 4" id="KW-0863">Zinc-finger</keyword>
<feature type="compositionally biased region" description="Low complexity" evidence="5">
    <location>
        <begin position="153"/>
        <end position="201"/>
    </location>
</feature>
<evidence type="ECO:0000256" key="4">
    <source>
        <dbReference type="PROSITE-ProRule" id="PRU00091"/>
    </source>
</evidence>
<dbReference type="SMART" id="SM00064">
    <property type="entry name" value="FYVE"/>
    <property type="match status" value="1"/>
</dbReference>
<feature type="compositionally biased region" description="Polar residues" evidence="5">
    <location>
        <begin position="108"/>
        <end position="120"/>
    </location>
</feature>
<dbReference type="CDD" id="cd00065">
    <property type="entry name" value="FYVE_like_SF"/>
    <property type="match status" value="1"/>
</dbReference>
<evidence type="ECO:0000313" key="8">
    <source>
        <dbReference type="Proteomes" id="UP001430356"/>
    </source>
</evidence>
<organism evidence="7 8">
    <name type="scientific">Novymonas esmeraldas</name>
    <dbReference type="NCBI Taxonomy" id="1808958"/>
    <lineage>
        <taxon>Eukaryota</taxon>
        <taxon>Discoba</taxon>
        <taxon>Euglenozoa</taxon>
        <taxon>Kinetoplastea</taxon>
        <taxon>Metakinetoplastina</taxon>
        <taxon>Trypanosomatida</taxon>
        <taxon>Trypanosomatidae</taxon>
        <taxon>Novymonas</taxon>
    </lineage>
</organism>
<dbReference type="InterPro" id="IPR000306">
    <property type="entry name" value="Znf_FYVE"/>
</dbReference>
<gene>
    <name evidence="7" type="ORF">NESM_000045000</name>
</gene>
<feature type="compositionally biased region" description="Low complexity" evidence="5">
    <location>
        <begin position="129"/>
        <end position="141"/>
    </location>
</feature>
<keyword evidence="1" id="KW-0479">Metal-binding</keyword>
<dbReference type="GO" id="GO:0008270">
    <property type="term" value="F:zinc ion binding"/>
    <property type="evidence" value="ECO:0007669"/>
    <property type="project" value="UniProtKB-KW"/>
</dbReference>
<comment type="caution">
    <text evidence="7">The sequence shown here is derived from an EMBL/GenBank/DDBJ whole genome shotgun (WGS) entry which is preliminary data.</text>
</comment>
<reference evidence="7 8" key="1">
    <citation type="journal article" date="2021" name="MBio">
        <title>A New Model Trypanosomatid, Novymonas esmeraldas: Genomic Perception of Its 'Candidatus Pandoraea novymonadis' Endosymbiont.</title>
        <authorList>
            <person name="Zakharova A."/>
            <person name="Saura A."/>
            <person name="Butenko A."/>
            <person name="Podesvova L."/>
            <person name="Warmusova S."/>
            <person name="Kostygov A.Y."/>
            <person name="Nenarokova A."/>
            <person name="Lukes J."/>
            <person name="Opperdoes F.R."/>
            <person name="Yurchenko V."/>
        </authorList>
    </citation>
    <scope>NUCLEOTIDE SEQUENCE [LARGE SCALE GENOMIC DNA]</scope>
    <source>
        <strain evidence="7 8">E262AT.01</strain>
    </source>
</reference>